<dbReference type="PANTHER" id="PTHR43792:SF1">
    <property type="entry name" value="N-ACETYLTRANSFERASE DOMAIN-CONTAINING PROTEIN"/>
    <property type="match status" value="1"/>
</dbReference>
<dbReference type="InterPro" id="IPR016181">
    <property type="entry name" value="Acyl_CoA_acyltransferase"/>
</dbReference>
<evidence type="ECO:0000259" key="1">
    <source>
        <dbReference type="PROSITE" id="PS51186"/>
    </source>
</evidence>
<dbReference type="PROSITE" id="PS51186">
    <property type="entry name" value="GNAT"/>
    <property type="match status" value="1"/>
</dbReference>
<accession>A0ABT7DZ41</accession>
<dbReference type="InterPro" id="IPR051531">
    <property type="entry name" value="N-acetyltransferase"/>
</dbReference>
<evidence type="ECO:0000313" key="3">
    <source>
        <dbReference type="Proteomes" id="UP001172778"/>
    </source>
</evidence>
<dbReference type="Gene3D" id="3.40.630.30">
    <property type="match status" value="1"/>
</dbReference>
<dbReference type="EMBL" id="JARRAF010000017">
    <property type="protein sequence ID" value="MDK2125264.1"/>
    <property type="molecule type" value="Genomic_DNA"/>
</dbReference>
<dbReference type="SUPFAM" id="SSF55729">
    <property type="entry name" value="Acyl-CoA N-acyltransferases (Nat)"/>
    <property type="match status" value="1"/>
</dbReference>
<dbReference type="EC" id="2.-.-.-" evidence="2"/>
<gene>
    <name evidence="2" type="ORF">PZA18_14500</name>
</gene>
<keyword evidence="3" id="KW-1185">Reference proteome</keyword>
<name>A0ABT7DZ41_9NEIS</name>
<dbReference type="Proteomes" id="UP001172778">
    <property type="component" value="Unassembled WGS sequence"/>
</dbReference>
<evidence type="ECO:0000313" key="2">
    <source>
        <dbReference type="EMBL" id="MDK2125264.1"/>
    </source>
</evidence>
<reference evidence="2" key="1">
    <citation type="submission" date="2023-03" db="EMBL/GenBank/DDBJ databases">
        <title>Chitinimonas shenzhenensis gen. nov., sp. nov., a novel member of family Burkholderiaceae isolated from activated sludge collected in Shen Zhen, China.</title>
        <authorList>
            <person name="Wang X."/>
        </authorList>
    </citation>
    <scope>NUCLEOTIDE SEQUENCE</scope>
    <source>
        <strain evidence="2">DQS-5</strain>
    </source>
</reference>
<dbReference type="GO" id="GO:0016740">
    <property type="term" value="F:transferase activity"/>
    <property type="evidence" value="ECO:0007669"/>
    <property type="project" value="UniProtKB-KW"/>
</dbReference>
<sequence>MQIITSRLVLRALQDADLDTFVAYRNDPAVAQWQSWPQPYSTEAAQQLIQDADANLPPVPGRWRQVGICLKDTGQLIGDCAFCLTDEGRQAEIGITLSQPAQGQGYANEALRALFTHLFGQLGIHRLSAACDPANAGSIRLLRALGLREEGRFVQASWIRNQWVDDLWFALLQHEWLTGSGA</sequence>
<keyword evidence="2" id="KW-0808">Transferase</keyword>
<dbReference type="InterPro" id="IPR000182">
    <property type="entry name" value="GNAT_dom"/>
</dbReference>
<feature type="domain" description="N-acetyltransferase" evidence="1">
    <location>
        <begin position="8"/>
        <end position="174"/>
    </location>
</feature>
<dbReference type="RefSeq" id="WP_284101577.1">
    <property type="nucleotide sequence ID" value="NZ_JARRAF010000017.1"/>
</dbReference>
<dbReference type="Pfam" id="PF13302">
    <property type="entry name" value="Acetyltransf_3"/>
    <property type="match status" value="1"/>
</dbReference>
<organism evidence="2 3">
    <name type="scientific">Parachitinimonas caeni</name>
    <dbReference type="NCBI Taxonomy" id="3031301"/>
    <lineage>
        <taxon>Bacteria</taxon>
        <taxon>Pseudomonadati</taxon>
        <taxon>Pseudomonadota</taxon>
        <taxon>Betaproteobacteria</taxon>
        <taxon>Neisseriales</taxon>
        <taxon>Chitinibacteraceae</taxon>
        <taxon>Parachitinimonas</taxon>
    </lineage>
</organism>
<protein>
    <submittedName>
        <fullName evidence="2">GNAT family protein</fullName>
        <ecNumber evidence="2">2.-.-.-</ecNumber>
    </submittedName>
</protein>
<comment type="caution">
    <text evidence="2">The sequence shown here is derived from an EMBL/GenBank/DDBJ whole genome shotgun (WGS) entry which is preliminary data.</text>
</comment>
<dbReference type="PANTHER" id="PTHR43792">
    <property type="entry name" value="GNAT FAMILY, PUTATIVE (AFU_ORTHOLOGUE AFUA_3G00765)-RELATED-RELATED"/>
    <property type="match status" value="1"/>
</dbReference>
<proteinExistence type="predicted"/>